<name>A0AAV5L9P2_9ROSI</name>
<reference evidence="1 2" key="1">
    <citation type="journal article" date="2021" name="Commun. Biol.">
        <title>The genome of Shorea leprosula (Dipterocarpaceae) highlights the ecological relevance of drought in aseasonal tropical rainforests.</title>
        <authorList>
            <person name="Ng K.K.S."/>
            <person name="Kobayashi M.J."/>
            <person name="Fawcett J.A."/>
            <person name="Hatakeyama M."/>
            <person name="Paape T."/>
            <person name="Ng C.H."/>
            <person name="Ang C.C."/>
            <person name="Tnah L.H."/>
            <person name="Lee C.T."/>
            <person name="Nishiyama T."/>
            <person name="Sese J."/>
            <person name="O'Brien M.J."/>
            <person name="Copetti D."/>
            <person name="Mohd Noor M.I."/>
            <person name="Ong R.C."/>
            <person name="Putra M."/>
            <person name="Sireger I.Z."/>
            <person name="Indrioko S."/>
            <person name="Kosugi Y."/>
            <person name="Izuno A."/>
            <person name="Isagi Y."/>
            <person name="Lee S.L."/>
            <person name="Shimizu K.K."/>
        </authorList>
    </citation>
    <scope>NUCLEOTIDE SEQUENCE [LARGE SCALE GENOMIC DNA]</scope>
    <source>
        <strain evidence="1">214</strain>
    </source>
</reference>
<accession>A0AAV5L9P2</accession>
<keyword evidence="2" id="KW-1185">Reference proteome</keyword>
<proteinExistence type="predicted"/>
<dbReference type="AlphaFoldDB" id="A0AAV5L9P2"/>
<evidence type="ECO:0000313" key="2">
    <source>
        <dbReference type="Proteomes" id="UP001054252"/>
    </source>
</evidence>
<dbReference type="EMBL" id="BPVZ01000103">
    <property type="protein sequence ID" value="GKV33964.1"/>
    <property type="molecule type" value="Genomic_DNA"/>
</dbReference>
<gene>
    <name evidence="1" type="ORF">SLEP1_g42397</name>
</gene>
<protein>
    <submittedName>
        <fullName evidence="1">Uncharacterized protein</fullName>
    </submittedName>
</protein>
<organism evidence="1 2">
    <name type="scientific">Rubroshorea leprosula</name>
    <dbReference type="NCBI Taxonomy" id="152421"/>
    <lineage>
        <taxon>Eukaryota</taxon>
        <taxon>Viridiplantae</taxon>
        <taxon>Streptophyta</taxon>
        <taxon>Embryophyta</taxon>
        <taxon>Tracheophyta</taxon>
        <taxon>Spermatophyta</taxon>
        <taxon>Magnoliopsida</taxon>
        <taxon>eudicotyledons</taxon>
        <taxon>Gunneridae</taxon>
        <taxon>Pentapetalae</taxon>
        <taxon>rosids</taxon>
        <taxon>malvids</taxon>
        <taxon>Malvales</taxon>
        <taxon>Dipterocarpaceae</taxon>
        <taxon>Rubroshorea</taxon>
    </lineage>
</organism>
<dbReference type="Proteomes" id="UP001054252">
    <property type="component" value="Unassembled WGS sequence"/>
</dbReference>
<sequence length="43" mass="4783">MMGYCSFDSNSRLQQQIDSNSRLQQQIDSSFNNRSIAAAAADL</sequence>
<comment type="caution">
    <text evidence="1">The sequence shown here is derived from an EMBL/GenBank/DDBJ whole genome shotgun (WGS) entry which is preliminary data.</text>
</comment>
<evidence type="ECO:0000313" key="1">
    <source>
        <dbReference type="EMBL" id="GKV33964.1"/>
    </source>
</evidence>